<feature type="transmembrane region" description="Helical" evidence="1">
    <location>
        <begin position="101"/>
        <end position="122"/>
    </location>
</feature>
<dbReference type="Proteomes" id="UP001478817">
    <property type="component" value="Unassembled WGS sequence"/>
</dbReference>
<comment type="caution">
    <text evidence="2">The sequence shown here is derived from an EMBL/GenBank/DDBJ whole genome shotgun (WGS) entry which is preliminary data.</text>
</comment>
<name>A0ABV1ID92_9ACTN</name>
<reference evidence="2 3" key="1">
    <citation type="submission" date="2024-04" db="EMBL/GenBank/DDBJ databases">
        <title>Human intestinal bacterial collection.</title>
        <authorList>
            <person name="Pauvert C."/>
            <person name="Hitch T.C.A."/>
            <person name="Clavel T."/>
        </authorList>
    </citation>
    <scope>NUCLEOTIDE SEQUENCE [LARGE SCALE GENOMIC DNA]</scope>
    <source>
        <strain evidence="2 3">CLA-AA-H197</strain>
    </source>
</reference>
<keyword evidence="1" id="KW-1133">Transmembrane helix</keyword>
<accession>A0ABV1ID92</accession>
<organism evidence="2 3">
    <name type="scientific">Paratractidigestivibacter faecalis</name>
    <dbReference type="NCBI Taxonomy" id="2292441"/>
    <lineage>
        <taxon>Bacteria</taxon>
        <taxon>Bacillati</taxon>
        <taxon>Actinomycetota</taxon>
        <taxon>Coriobacteriia</taxon>
        <taxon>Coriobacteriales</taxon>
        <taxon>Atopobiaceae</taxon>
        <taxon>Paratractidigestivibacter</taxon>
    </lineage>
</organism>
<keyword evidence="3" id="KW-1185">Reference proteome</keyword>
<feature type="transmembrane region" description="Helical" evidence="1">
    <location>
        <begin position="15"/>
        <end position="40"/>
    </location>
</feature>
<proteinExistence type="predicted"/>
<evidence type="ECO:0000256" key="1">
    <source>
        <dbReference type="SAM" id="Phobius"/>
    </source>
</evidence>
<evidence type="ECO:0000313" key="2">
    <source>
        <dbReference type="EMBL" id="MEQ2636868.1"/>
    </source>
</evidence>
<dbReference type="EMBL" id="JBBNGS010000001">
    <property type="protein sequence ID" value="MEQ2636868.1"/>
    <property type="molecule type" value="Genomic_DNA"/>
</dbReference>
<keyword evidence="1" id="KW-0812">Transmembrane</keyword>
<evidence type="ECO:0008006" key="4">
    <source>
        <dbReference type="Google" id="ProtNLM"/>
    </source>
</evidence>
<sequence length="125" mass="13218">MQEKTRRAARALGKAVLYGGAAALGLAILTFLFAFLTGGFDARLGLDWARRVLYVIGGVCVVVSGAGLFFAGDAPRDQRIGFKKDETLSAFERAQGISWPWALLASSAALFLLGVILDLLLVSAA</sequence>
<gene>
    <name evidence="2" type="ORF">AAAT05_00665</name>
</gene>
<feature type="transmembrane region" description="Helical" evidence="1">
    <location>
        <begin position="52"/>
        <end position="71"/>
    </location>
</feature>
<protein>
    <recommendedName>
        <fullName evidence="4">DUF3899 domain-containing protein</fullName>
    </recommendedName>
</protein>
<keyword evidence="1" id="KW-0472">Membrane</keyword>
<dbReference type="RefSeq" id="WP_349181222.1">
    <property type="nucleotide sequence ID" value="NZ_JBBNGS010000001.1"/>
</dbReference>
<evidence type="ECO:0000313" key="3">
    <source>
        <dbReference type="Proteomes" id="UP001478817"/>
    </source>
</evidence>